<evidence type="ECO:0000313" key="4">
    <source>
        <dbReference type="EMBL" id="KUF80990.1"/>
    </source>
</evidence>
<name>A0A0W8CA71_PHYNI</name>
<evidence type="ECO:0000313" key="5">
    <source>
        <dbReference type="Proteomes" id="UP000052943"/>
    </source>
</evidence>
<dbReference type="InterPro" id="IPR018247">
    <property type="entry name" value="EF_Hand_1_Ca_BS"/>
</dbReference>
<reference evidence="4 5" key="1">
    <citation type="submission" date="2015-11" db="EMBL/GenBank/DDBJ databases">
        <title>Genomes and virulence difference between two physiological races of Phytophthora nicotianae.</title>
        <authorList>
            <person name="Liu H."/>
            <person name="Ma X."/>
            <person name="Yu H."/>
            <person name="Fang D."/>
            <person name="Li Y."/>
            <person name="Wang X."/>
            <person name="Wang W."/>
            <person name="Dong Y."/>
            <person name="Xiao B."/>
        </authorList>
    </citation>
    <scope>NUCLEOTIDE SEQUENCE [LARGE SCALE GENOMIC DNA]</scope>
    <source>
        <strain evidence="5">race 0</strain>
    </source>
</reference>
<evidence type="ECO:0000256" key="2">
    <source>
        <dbReference type="SAM" id="MobiDB-lite"/>
    </source>
</evidence>
<protein>
    <recommendedName>
        <fullName evidence="3">EF-hand domain-containing protein</fullName>
    </recommendedName>
</protein>
<dbReference type="PANTHER" id="PTHR28608:SF1">
    <property type="entry name" value="INTEGRATOR COMPLEX SUBUNIT 2"/>
    <property type="match status" value="1"/>
</dbReference>
<feature type="compositionally biased region" description="Low complexity" evidence="2">
    <location>
        <begin position="16"/>
        <end position="28"/>
    </location>
</feature>
<evidence type="ECO:0000256" key="1">
    <source>
        <dbReference type="ARBA" id="ARBA00022837"/>
    </source>
</evidence>
<dbReference type="Proteomes" id="UP000052943">
    <property type="component" value="Unassembled WGS sequence"/>
</dbReference>
<accession>A0A0W8CA71</accession>
<keyword evidence="1" id="KW-0106">Calcium</keyword>
<dbReference type="SUPFAM" id="SSF47473">
    <property type="entry name" value="EF-hand"/>
    <property type="match status" value="1"/>
</dbReference>
<gene>
    <name evidence="4" type="ORF">AM587_10005549</name>
</gene>
<evidence type="ECO:0000259" key="3">
    <source>
        <dbReference type="PROSITE" id="PS50222"/>
    </source>
</evidence>
<dbReference type="InterPro" id="IPR002048">
    <property type="entry name" value="EF_hand_dom"/>
</dbReference>
<dbReference type="PROSITE" id="PS00018">
    <property type="entry name" value="EF_HAND_1"/>
    <property type="match status" value="1"/>
</dbReference>
<dbReference type="GO" id="GO:0034472">
    <property type="term" value="P:snRNA 3'-end processing"/>
    <property type="evidence" value="ECO:0007669"/>
    <property type="project" value="TreeGrafter"/>
</dbReference>
<feature type="domain" description="EF-hand" evidence="3">
    <location>
        <begin position="2453"/>
        <end position="2488"/>
    </location>
</feature>
<dbReference type="PROSITE" id="PS50222">
    <property type="entry name" value="EF_HAND_2"/>
    <property type="match status" value="1"/>
</dbReference>
<dbReference type="InterPro" id="IPR011992">
    <property type="entry name" value="EF-hand-dom_pair"/>
</dbReference>
<feature type="region of interest" description="Disordered" evidence="2">
    <location>
        <begin position="1"/>
        <end position="28"/>
    </location>
</feature>
<dbReference type="STRING" id="4790.A0A0W8CA71"/>
<dbReference type="GO" id="GO:0005509">
    <property type="term" value="F:calcium ion binding"/>
    <property type="evidence" value="ECO:0007669"/>
    <property type="project" value="InterPro"/>
</dbReference>
<dbReference type="Pfam" id="PF14750">
    <property type="entry name" value="INTS2"/>
    <property type="match status" value="1"/>
</dbReference>
<dbReference type="InterPro" id="IPR029321">
    <property type="entry name" value="INTS2"/>
</dbReference>
<sequence length="2731" mass="299900">MSSSGGPDGDVVMAVTTPTASSSSTASSHSLPTRLLSVVAAGELPILPDGVAASNSAIALDGLLTPFLPLMTRLQRSRRACTTSHSLPNSTALDATLLRVEKASKWRQYAQVFADLTPSQLQSSVTPDAVAPFRRFERGSAAARVRIVLCEWLLAAAGSLESSELFLNEIYQEEVAAILVLTLASFKLQTQPIAAHNPLSIQAITRKALAVPVGPILLSRLAMNDPSCVEQLMDAIVAAVVETTTMDKTMAQQEQDALSSTTSVLENPRHACVQLAKLSPLYASRLKDKLSGQTTSLHCAAIALELLTMSTTKELSVFMYQWLKRDGAPGSALRTYVQLASREHTSETVGEFQEDAVKNLTQIRRMLLDTLDSASSNVSPYELNAALGVCVGLQVVGSFQLTEPEQIRLLQSLDKIAASSTSSRTISLAFIMIVLLWYPLAPALSKAPGQRDEHTKAAVTLSQQVLVSLFQARDAGAGPLFVVSAVLFYTKAPTLVPFLASVIGLDEDTSSTGATSAGCGIQVQQVLRAEYLHVFGDVILKPILTENLLAREVLTFPPVTRVSASDAVSSGYGHHEFTLRGLHGLLCEKSFLRHHHGYRLESWIATQVGEQVALPVHPLLVSVLLEWIENYVMAFEYPVAQAPRRLQLSIVPLRNSTLTKWLAAPCLGRTYDPSKGQEHDLTWARGVLGLTYALQFNQRLRHATMVAGSKLSSLVSPSSVASGASVTTALGPGADICLHYDLTAYPLRNIVVEAITHGDQGDAFEYVAPTLLKLMVEEHPDIFDAATASVSSGSALQLLPLASSPRDIATRDLSVSWFRRHRKCGELPSVRVSQSPPSWTATQALLLELQSAPIEVVMRELPVLVDGFLPYAVVSSQTSTTSCRQVAAFCSQLAALYETRARREQGLNISLLMKLVHALCFPDALWRQQQVQTHQGSAYQLLTYMQLQEEPFRLVDDAHDGVFCQPALLRVLLRLVRDVRAAANVHVSKCDPSVAPVEGTSGSSSTTTSVQQHQLLQDCLLTHGLLKRLLALSSEPSDNEVAEESRALLCGLVNELLAADAEISPSPPRLLLAIHTQGYDTSLVPTLVASVPSLKLLWDHWMAATSSSASGSSSSRSATPGTKPLMEFVAEGAEKDLPKWRFRLRVVLSLCASHLSGSRQSAAMQQALRVVWNKIRNGVGSSGDNSAGYVNLLSEILPWIVDASSQNADLSAELVHFLLKLQRQQQSGSNLSRPKLTKSCRVGSRTYIASSPGVLSPTSPRPAETIEKDTDSWNAVSSGSGLAYSIKTFGRKKLVPDRLHPLGGESPRRHRHLHKQRHLSVAPASGFSPYLPRVTNGALPEDSDDEVIQLRRLNAHLSSSEIVEEWIRSYQLERGNFASFAVFTEVKLDEVQETYVEQVGRPNAVEAAACCATLLKMPGIVGCYKALLEKMSAGIQAAIYLPEASLSSVSADSTSPDAMASLVQSFYSRTPYFERVRELEKYLHTSRSIMDPNVLKGVTIDDVARIFQYVPFAHVQTGLVRVYATNPAMLDQLIMTLQDQRGLLLRSRRDDKSVDDPDYPVHVPLVTSAQICRAITHNAATFSSSGRDMILCAIVDLIDPNSFRDVYQHFDTHGKMCVLHHLSVIEGMDQLELVVDALPNAGESLFRLYLATCSGQVGDLPNGRGFGSEPSRKDMFFSKLLATDMEFFFISDLAGYLSEAQWHLLSKEFEKNENGRKARKQCRASIKTTELNSESADTNDGHSLLSASASTERFQMIMMNYMRHQNLSSAQVLQLVANTFLSMLEKKEFSQLFDKCWAQFPLDSQWSKALAVVSELESGSSSAFDVNHEHIAAIRLKMLKKIFLMLTREERATWMDRINAKYPTESFKRKIQDLKDAATAALNTPPDLSDPSTHIARMKADLKMRWLEAIMDCLLNDTESSERLTALKQALLPFADGKMPPPPEPPLLVKPTIASVEEMLDQLSAADRAALLAKLAPPVENAPSKSVMVDHATSPVKEFLQPSVQAETSTFKKHEVYASPDIQKALTELLYRRSESQVLEILQHALEEESSDANVETVETTGGGQAEQALTPSLSRRLKRRLTAVNAVAEPIQWHEYVKVGCLDVGCQTYFEIEQESDDTVSPLGLGLRQSIISDRETSRASISPLKTTLVVPLTLNALLGKSATGTGGKGKKERYQKINSVAVPRAISGLITSWRMNTDQLTQFAKKSLANVLKIIGDAYSEVLTATKRKAQQQRLLYATPRGSGRMLTLSQIVYQSFLHSYGLPSIADMHLLAFSCAIEVYRTQHLRVEYFARFCFEEVPKSELTNYLEFLECIVSDDLAGTTMMSSNRPVTPTSSSGNTANSRSMTQPVASKRSRFVPRLNVPDKENWLVSLDRAQEIAQLCFRDMRKTAVTAFCENLATIAAQGNSTAILPPPASVLPIAETTGSGDQVLNVDHLLQLVVAEWKLEQIRRERHLLDAFRAGDVNGDGQLTSAEFTQIVLSIDASRDMGDILLMYSDTLRRTECDQINPEIFLQVAREHELDRVVWQGDGDLFGVVNEVTDMEATWAHVRGFFVGTLEALSRDLPSTHFLRVCEGAGCGCLKCLLDGYVGFQKMRREFALTQHQQRHSGNLGRRKSSVGVSSQLVWARFWHLMRQLHDAAAESDGIVTPWNGVKYTREQPVLALAPRSNSRRRDSLPNFLFPDTARITAKMSHVHDPEVFDAPTIHAQFEHLLNTVSAKGSESTPRSL</sequence>
<comment type="caution">
    <text evidence="4">The sequence shown here is derived from an EMBL/GenBank/DDBJ whole genome shotgun (WGS) entry which is preliminary data.</text>
</comment>
<feature type="region of interest" description="Disordered" evidence="2">
    <location>
        <begin position="2328"/>
        <end position="2355"/>
    </location>
</feature>
<dbReference type="GO" id="GO:0032039">
    <property type="term" value="C:integrator complex"/>
    <property type="evidence" value="ECO:0007669"/>
    <property type="project" value="InterPro"/>
</dbReference>
<organism evidence="4 5">
    <name type="scientific">Phytophthora nicotianae</name>
    <name type="common">Potato buckeye rot agent</name>
    <name type="synonym">Phytophthora parasitica</name>
    <dbReference type="NCBI Taxonomy" id="4792"/>
    <lineage>
        <taxon>Eukaryota</taxon>
        <taxon>Sar</taxon>
        <taxon>Stramenopiles</taxon>
        <taxon>Oomycota</taxon>
        <taxon>Peronosporomycetes</taxon>
        <taxon>Peronosporales</taxon>
        <taxon>Peronosporaceae</taxon>
        <taxon>Phytophthora</taxon>
    </lineage>
</organism>
<dbReference type="OrthoDB" id="71445at2759"/>
<feature type="compositionally biased region" description="Polar residues" evidence="2">
    <location>
        <begin position="2328"/>
        <end position="2352"/>
    </location>
</feature>
<dbReference type="EMBL" id="LNFO01004452">
    <property type="protein sequence ID" value="KUF80990.1"/>
    <property type="molecule type" value="Genomic_DNA"/>
</dbReference>
<dbReference type="PANTHER" id="PTHR28608">
    <property type="entry name" value="INTEGRATOR COMPLEX SUBUNIT 2"/>
    <property type="match status" value="1"/>
</dbReference>
<proteinExistence type="predicted"/>